<evidence type="ECO:0000313" key="2">
    <source>
        <dbReference type="Proteomes" id="UP001234297"/>
    </source>
</evidence>
<dbReference type="EMBL" id="CM056811">
    <property type="protein sequence ID" value="KAJ8638296.1"/>
    <property type="molecule type" value="Genomic_DNA"/>
</dbReference>
<protein>
    <submittedName>
        <fullName evidence="1">Uncharacterized protein</fullName>
    </submittedName>
</protein>
<keyword evidence="2" id="KW-1185">Reference proteome</keyword>
<sequence length="281" mass="32185">MNFINNNNNESPTQGNEKDNLIPSMSEIMASSRAQNLHLEVQTLGPFFRVRASSLETKQEIGRAEGVIRVWFGGRILHLDSIRMRRETLEMQKSIFGLGLFVGAVAVRHGFDCGCRKAELLAINDSDLYHSKLVRFYTRMGFKSVHEVNGSSIGLKLETDPNVSFRLHRYSKLCCGNLHKVDQDPERHRSLFQNAPIVLHGDSSRWLTKRSGLQHCYSRRRVETTKQRSEKSIDRRRKLVDRLEEKKEDRSLSLLRAVTGEETENRKLCPFGVSVVAVFGR</sequence>
<evidence type="ECO:0000313" key="1">
    <source>
        <dbReference type="EMBL" id="KAJ8638296.1"/>
    </source>
</evidence>
<comment type="caution">
    <text evidence="1">The sequence shown here is derived from an EMBL/GenBank/DDBJ whole genome shotgun (WGS) entry which is preliminary data.</text>
</comment>
<proteinExistence type="predicted"/>
<gene>
    <name evidence="1" type="ORF">MRB53_012563</name>
</gene>
<name>A0ACC2LY50_PERAE</name>
<dbReference type="Proteomes" id="UP001234297">
    <property type="component" value="Chromosome 3"/>
</dbReference>
<reference evidence="1 2" key="1">
    <citation type="journal article" date="2022" name="Hortic Res">
        <title>A haplotype resolved chromosomal level avocado genome allows analysis of novel avocado genes.</title>
        <authorList>
            <person name="Nath O."/>
            <person name="Fletcher S.J."/>
            <person name="Hayward A."/>
            <person name="Shaw L.M."/>
            <person name="Masouleh A.K."/>
            <person name="Furtado A."/>
            <person name="Henry R.J."/>
            <person name="Mitter N."/>
        </authorList>
    </citation>
    <scope>NUCLEOTIDE SEQUENCE [LARGE SCALE GENOMIC DNA]</scope>
    <source>
        <strain evidence="2">cv. Hass</strain>
    </source>
</reference>
<organism evidence="1 2">
    <name type="scientific">Persea americana</name>
    <name type="common">Avocado</name>
    <dbReference type="NCBI Taxonomy" id="3435"/>
    <lineage>
        <taxon>Eukaryota</taxon>
        <taxon>Viridiplantae</taxon>
        <taxon>Streptophyta</taxon>
        <taxon>Embryophyta</taxon>
        <taxon>Tracheophyta</taxon>
        <taxon>Spermatophyta</taxon>
        <taxon>Magnoliopsida</taxon>
        <taxon>Magnoliidae</taxon>
        <taxon>Laurales</taxon>
        <taxon>Lauraceae</taxon>
        <taxon>Persea</taxon>
    </lineage>
</organism>
<accession>A0ACC2LY50</accession>